<dbReference type="InterPro" id="IPR011538">
    <property type="entry name" value="Nuo51_FMN-bd"/>
</dbReference>
<dbReference type="InterPro" id="IPR019575">
    <property type="entry name" value="Nuop51_4Fe4S-bd"/>
</dbReference>
<dbReference type="Gene3D" id="3.40.50.11540">
    <property type="entry name" value="NADH-ubiquinone oxidoreductase 51kDa subunit"/>
    <property type="match status" value="1"/>
</dbReference>
<accession>A0ABQ4DYD5</accession>
<evidence type="ECO:0000259" key="10">
    <source>
        <dbReference type="SMART" id="SM00928"/>
    </source>
</evidence>
<evidence type="ECO:0000256" key="1">
    <source>
        <dbReference type="ARBA" id="ARBA00001917"/>
    </source>
</evidence>
<evidence type="ECO:0000256" key="3">
    <source>
        <dbReference type="ARBA" id="ARBA00007523"/>
    </source>
</evidence>
<evidence type="ECO:0000313" key="11">
    <source>
        <dbReference type="EMBL" id="GIG87447.1"/>
    </source>
</evidence>
<proteinExistence type="inferred from homology"/>
<keyword evidence="5" id="KW-0285">Flavoprotein</keyword>
<feature type="domain" description="NADH-ubiquinone oxidoreductase 51kDa subunit iron-sulphur binding" evidence="10">
    <location>
        <begin position="317"/>
        <end position="362"/>
    </location>
</feature>
<comment type="cofactor">
    <cofactor evidence="2">
        <name>[4Fe-4S] cluster</name>
        <dbReference type="ChEBI" id="CHEBI:49883"/>
    </cofactor>
</comment>
<dbReference type="InterPro" id="IPR050837">
    <property type="entry name" value="ComplexI_51kDa_subunit"/>
</dbReference>
<comment type="similarity">
    <text evidence="3">Belongs to the complex I 51 kDa subunit family.</text>
</comment>
<protein>
    <submittedName>
        <fullName evidence="11">Oxidoreductase</fullName>
    </submittedName>
</protein>
<dbReference type="Pfam" id="PF01512">
    <property type="entry name" value="Complex1_51K"/>
    <property type="match status" value="1"/>
</dbReference>
<comment type="caution">
    <text evidence="11">The sequence shown here is derived from an EMBL/GenBank/DDBJ whole genome shotgun (WGS) entry which is preliminary data.</text>
</comment>
<dbReference type="SUPFAM" id="SSF140490">
    <property type="entry name" value="Nqo1C-terminal domain-like"/>
    <property type="match status" value="1"/>
</dbReference>
<keyword evidence="6" id="KW-0288">FMN</keyword>
<dbReference type="SUPFAM" id="SSF142984">
    <property type="entry name" value="Nqo1 middle domain-like"/>
    <property type="match status" value="1"/>
</dbReference>
<organism evidence="11 12">
    <name type="scientific">Plantactinospora endophytica</name>
    <dbReference type="NCBI Taxonomy" id="673535"/>
    <lineage>
        <taxon>Bacteria</taxon>
        <taxon>Bacillati</taxon>
        <taxon>Actinomycetota</taxon>
        <taxon>Actinomycetes</taxon>
        <taxon>Micromonosporales</taxon>
        <taxon>Micromonosporaceae</taxon>
        <taxon>Plantactinospora</taxon>
    </lineage>
</organism>
<dbReference type="Gene3D" id="3.30.70.20">
    <property type="match status" value="1"/>
</dbReference>
<dbReference type="Gene3D" id="3.10.20.600">
    <property type="match status" value="1"/>
</dbReference>
<keyword evidence="12" id="KW-1185">Reference proteome</keyword>
<evidence type="ECO:0000256" key="2">
    <source>
        <dbReference type="ARBA" id="ARBA00001966"/>
    </source>
</evidence>
<keyword evidence="8" id="KW-0408">Iron</keyword>
<dbReference type="SUPFAM" id="SSF54862">
    <property type="entry name" value="4Fe-4S ferredoxins"/>
    <property type="match status" value="1"/>
</dbReference>
<dbReference type="Gene3D" id="1.20.1440.230">
    <property type="entry name" value="NADH-ubiquinone oxidoreductase 51kDa subunit, iron-sulphur binding domain"/>
    <property type="match status" value="1"/>
</dbReference>
<dbReference type="InterPro" id="IPR037207">
    <property type="entry name" value="Nuop51_4Fe4S-bd_sf"/>
</dbReference>
<gene>
    <name evidence="11" type="ORF">Pen02_23830</name>
</gene>
<evidence type="ECO:0000256" key="6">
    <source>
        <dbReference type="ARBA" id="ARBA00022643"/>
    </source>
</evidence>
<dbReference type="SUPFAM" id="SSF142019">
    <property type="entry name" value="Nqo1 FMN-binding domain-like"/>
    <property type="match status" value="1"/>
</dbReference>
<evidence type="ECO:0000256" key="7">
    <source>
        <dbReference type="ARBA" id="ARBA00022723"/>
    </source>
</evidence>
<evidence type="ECO:0000256" key="9">
    <source>
        <dbReference type="ARBA" id="ARBA00023014"/>
    </source>
</evidence>
<evidence type="ECO:0000313" key="12">
    <source>
        <dbReference type="Proteomes" id="UP000646749"/>
    </source>
</evidence>
<dbReference type="RefSeq" id="WP_203866029.1">
    <property type="nucleotide sequence ID" value="NZ_BONW01000011.1"/>
</dbReference>
<dbReference type="PANTHER" id="PTHR11780:SF10">
    <property type="entry name" value="NADH DEHYDROGENASE [UBIQUINONE] FLAVOPROTEIN 1, MITOCHONDRIAL"/>
    <property type="match status" value="1"/>
</dbReference>
<dbReference type="EMBL" id="BONW01000011">
    <property type="protein sequence ID" value="GIG87447.1"/>
    <property type="molecule type" value="Genomic_DNA"/>
</dbReference>
<comment type="cofactor">
    <cofactor evidence="1">
        <name>FMN</name>
        <dbReference type="ChEBI" id="CHEBI:58210"/>
    </cofactor>
</comment>
<keyword evidence="7" id="KW-0479">Metal-binding</keyword>
<evidence type="ECO:0000256" key="8">
    <source>
        <dbReference type="ARBA" id="ARBA00023004"/>
    </source>
</evidence>
<keyword evidence="4" id="KW-0004">4Fe-4S</keyword>
<reference evidence="11 12" key="1">
    <citation type="submission" date="2021-01" db="EMBL/GenBank/DDBJ databases">
        <title>Whole genome shotgun sequence of Plantactinospora endophytica NBRC 110450.</title>
        <authorList>
            <person name="Komaki H."/>
            <person name="Tamura T."/>
        </authorList>
    </citation>
    <scope>NUCLEOTIDE SEQUENCE [LARGE SCALE GENOMIC DNA]</scope>
    <source>
        <strain evidence="11 12">NBRC 110450</strain>
    </source>
</reference>
<evidence type="ECO:0000256" key="5">
    <source>
        <dbReference type="ARBA" id="ARBA00022630"/>
    </source>
</evidence>
<dbReference type="InterPro" id="IPR037225">
    <property type="entry name" value="Nuo51_FMN-bd_sf"/>
</dbReference>
<name>A0ABQ4DYD5_9ACTN</name>
<dbReference type="Pfam" id="PF13459">
    <property type="entry name" value="Fer4_15"/>
    <property type="match status" value="1"/>
</dbReference>
<dbReference type="PANTHER" id="PTHR11780">
    <property type="entry name" value="NADH-UBIQUINONE OXIDOREDUCTASE FLAVOPROTEIN 1 NDUFV1"/>
    <property type="match status" value="1"/>
</dbReference>
<dbReference type="SMART" id="SM00928">
    <property type="entry name" value="NADH_4Fe-4S"/>
    <property type="match status" value="1"/>
</dbReference>
<dbReference type="Pfam" id="PF10589">
    <property type="entry name" value="NADH_4Fe-4S"/>
    <property type="match status" value="1"/>
</dbReference>
<dbReference type="Proteomes" id="UP000646749">
    <property type="component" value="Unassembled WGS sequence"/>
</dbReference>
<keyword evidence="9" id="KW-0411">Iron-sulfur</keyword>
<sequence length="489" mass="49891">MSLTAVPPVACFGEPRLTAGFDEFGRLDLTAHEMVHGAVNPLSPKGLLRLVEGIELKGKGGAGFPFARKFRAVLESADRQDLPTVVVVNATEGEPGAWKDKALLTRAPHLILDGAAIAAYALDADEIVIGVADDGIGEASLTAALAERRMPVRTGIVTVPHRFISGEGGALVRGINGEAHIPPGRKVRASDTGVGGLPTLLSNAETYAQLALAARLGPYEYGTVGTADEPGTVLLTVTGAAGRPAVVECPTGIPLKDVLELCEAPEGPGVLTGGYHGQWISAEGAATAEVSRAGFAKVGGSLGAGIIMPLSAEVCPLGEAAQVVTYLAGESAGQCGPCRLGLPDLARSLDLIVGGSAAAEVVRAAAGAVKGRGACSHPDGTARFATSALEIFTEDLEAHAARGTCGKKVKGVLGLPNAADAPTSKLLVDWSRCDGHGLCAHVAPEFIRLDANGFPSFPSTPVPTWLEAGTRKAVRMCPALALRLTSANG</sequence>
<evidence type="ECO:0000256" key="4">
    <source>
        <dbReference type="ARBA" id="ARBA00022485"/>
    </source>
</evidence>